<keyword evidence="1" id="KW-0472">Membrane</keyword>
<dbReference type="GeneID" id="93507745"/>
<feature type="transmembrane region" description="Helical" evidence="1">
    <location>
        <begin position="31"/>
        <end position="49"/>
    </location>
</feature>
<evidence type="ECO:0000313" key="2">
    <source>
        <dbReference type="EMBL" id="MFI1463819.1"/>
    </source>
</evidence>
<name>A0ABW7TW88_9NOCA</name>
<gene>
    <name evidence="2" type="ORF">ACH4WX_24130</name>
</gene>
<accession>A0ABW7TW88</accession>
<dbReference type="EMBL" id="JBIRUQ010000006">
    <property type="protein sequence ID" value="MFI1463819.1"/>
    <property type="molecule type" value="Genomic_DNA"/>
</dbReference>
<keyword evidence="3" id="KW-1185">Reference proteome</keyword>
<comment type="caution">
    <text evidence="2">The sequence shown here is derived from an EMBL/GenBank/DDBJ whole genome shotgun (WGS) entry which is preliminary data.</text>
</comment>
<keyword evidence="1" id="KW-0812">Transmembrane</keyword>
<proteinExistence type="predicted"/>
<evidence type="ECO:0000256" key="1">
    <source>
        <dbReference type="SAM" id="Phobius"/>
    </source>
</evidence>
<sequence length="66" mass="7363">MAERWTFWLNLVACTALSVSAIEIVRTSGSRIVLALVLVSIAVLVVTLFRRRADSGIRIRSNHQQP</sequence>
<dbReference type="RefSeq" id="WP_033246511.1">
    <property type="nucleotide sequence ID" value="NZ_JBIRUQ010000006.1"/>
</dbReference>
<protein>
    <submittedName>
        <fullName evidence="2">Uncharacterized protein</fullName>
    </submittedName>
</protein>
<dbReference type="Proteomes" id="UP001611263">
    <property type="component" value="Unassembled WGS sequence"/>
</dbReference>
<evidence type="ECO:0000313" key="3">
    <source>
        <dbReference type="Proteomes" id="UP001611263"/>
    </source>
</evidence>
<organism evidence="2 3">
    <name type="scientific">Nocardia carnea</name>
    <dbReference type="NCBI Taxonomy" id="37328"/>
    <lineage>
        <taxon>Bacteria</taxon>
        <taxon>Bacillati</taxon>
        <taxon>Actinomycetota</taxon>
        <taxon>Actinomycetes</taxon>
        <taxon>Mycobacteriales</taxon>
        <taxon>Nocardiaceae</taxon>
        <taxon>Nocardia</taxon>
    </lineage>
</organism>
<reference evidence="2 3" key="1">
    <citation type="submission" date="2024-10" db="EMBL/GenBank/DDBJ databases">
        <title>The Natural Products Discovery Center: Release of the First 8490 Sequenced Strains for Exploring Actinobacteria Biosynthetic Diversity.</title>
        <authorList>
            <person name="Kalkreuter E."/>
            <person name="Kautsar S.A."/>
            <person name="Yang D."/>
            <person name="Bader C.D."/>
            <person name="Teijaro C.N."/>
            <person name="Fluegel L."/>
            <person name="Davis C.M."/>
            <person name="Simpson J.R."/>
            <person name="Lauterbach L."/>
            <person name="Steele A.D."/>
            <person name="Gui C."/>
            <person name="Meng S."/>
            <person name="Li G."/>
            <person name="Viehrig K."/>
            <person name="Ye F."/>
            <person name="Su P."/>
            <person name="Kiefer A.F."/>
            <person name="Nichols A."/>
            <person name="Cepeda A.J."/>
            <person name="Yan W."/>
            <person name="Fan B."/>
            <person name="Jiang Y."/>
            <person name="Adhikari A."/>
            <person name="Zheng C.-J."/>
            <person name="Schuster L."/>
            <person name="Cowan T.M."/>
            <person name="Smanski M.J."/>
            <person name="Chevrette M.G."/>
            <person name="De Carvalho L.P.S."/>
            <person name="Shen B."/>
        </authorList>
    </citation>
    <scope>NUCLEOTIDE SEQUENCE [LARGE SCALE GENOMIC DNA]</scope>
    <source>
        <strain evidence="2 3">NPDC020568</strain>
    </source>
</reference>
<keyword evidence="1" id="KW-1133">Transmembrane helix</keyword>